<reference evidence="7 8" key="1">
    <citation type="journal article" date="2012" name="Nucleic Acids Res.">
        <title>Sequencing of the smallest Apicomplexan genome from the human pathogen Babesia microti.</title>
        <authorList>
            <person name="Cornillot E."/>
            <person name="Hadj-Kaddour K."/>
            <person name="Dassouli A."/>
            <person name="Noel B."/>
            <person name="Ranwez V."/>
            <person name="Vacherie B."/>
            <person name="Augagneur Y."/>
            <person name="Bres V."/>
            <person name="Duclos A."/>
            <person name="Randazzo S."/>
            <person name="Carcy B."/>
            <person name="Debierre-Grockiego F."/>
            <person name="Delbecq S."/>
            <person name="Moubri-Menage K."/>
            <person name="Shams-Eldin H."/>
            <person name="Usmani-Brown S."/>
            <person name="Bringaud F."/>
            <person name="Wincker P."/>
            <person name="Vivares C.P."/>
            <person name="Schwarz R.T."/>
            <person name="Schetters T.P."/>
            <person name="Krause P.J."/>
            <person name="Gorenflot A."/>
            <person name="Berry V."/>
            <person name="Barbe V."/>
            <person name="Ben Mamoun C."/>
        </authorList>
    </citation>
    <scope>NUCLEOTIDE SEQUENCE [LARGE SCALE GENOMIC DNA]</scope>
    <source>
        <strain evidence="7 8">RI</strain>
    </source>
</reference>
<keyword evidence="8" id="KW-1185">Reference proteome</keyword>
<proteinExistence type="predicted"/>
<dbReference type="RefSeq" id="XP_021337365.1">
    <property type="nucleotide sequence ID" value="XM_021482162.1"/>
</dbReference>
<organism evidence="7 8">
    <name type="scientific">Babesia microti (strain RI)</name>
    <dbReference type="NCBI Taxonomy" id="1133968"/>
    <lineage>
        <taxon>Eukaryota</taxon>
        <taxon>Sar</taxon>
        <taxon>Alveolata</taxon>
        <taxon>Apicomplexa</taxon>
        <taxon>Aconoidasida</taxon>
        <taxon>Piroplasmida</taxon>
        <taxon>Babesiidae</taxon>
        <taxon>Babesia</taxon>
    </lineage>
</organism>
<dbReference type="InterPro" id="IPR000504">
    <property type="entry name" value="RRM_dom"/>
</dbReference>
<evidence type="ECO:0000256" key="4">
    <source>
        <dbReference type="PROSITE-ProRule" id="PRU00176"/>
    </source>
</evidence>
<dbReference type="OrthoDB" id="10266058at2759"/>
<dbReference type="PANTHER" id="PTHR23139">
    <property type="entry name" value="RNA-BINDING PROTEIN"/>
    <property type="match status" value="1"/>
</dbReference>
<dbReference type="CDD" id="cd12232">
    <property type="entry name" value="RRM3_U2AF65"/>
    <property type="match status" value="1"/>
</dbReference>
<feature type="compositionally biased region" description="Basic and acidic residues" evidence="5">
    <location>
        <begin position="1"/>
        <end position="85"/>
    </location>
</feature>
<dbReference type="Gene3D" id="3.30.70.330">
    <property type="match status" value="3"/>
</dbReference>
<dbReference type="GO" id="GO:0003723">
    <property type="term" value="F:RNA binding"/>
    <property type="evidence" value="ECO:0007669"/>
    <property type="project" value="UniProtKB-UniRule"/>
</dbReference>
<reference evidence="7 8" key="2">
    <citation type="journal article" date="2013" name="PLoS ONE">
        <title>Whole genome mapping and re-organization of the nuclear and mitochondrial genomes of Babesia microti isolates.</title>
        <authorList>
            <person name="Cornillot E."/>
            <person name="Dassouli A."/>
            <person name="Garg A."/>
            <person name="Pachikara N."/>
            <person name="Randazzo S."/>
            <person name="Depoix D."/>
            <person name="Carcy B."/>
            <person name="Delbecq S."/>
            <person name="Frutos R."/>
            <person name="Silva J.C."/>
            <person name="Sutton R."/>
            <person name="Krause P.J."/>
            <person name="Mamoun C.B."/>
        </authorList>
    </citation>
    <scope>NUCLEOTIDE SEQUENCE [LARGE SCALE GENOMIC DNA]</scope>
    <source>
        <strain evidence="7 8">RI</strain>
    </source>
</reference>
<accession>A0A1N6LWL6</accession>
<keyword evidence="1" id="KW-0507">mRNA processing</keyword>
<evidence type="ECO:0000256" key="2">
    <source>
        <dbReference type="ARBA" id="ARBA00022884"/>
    </source>
</evidence>
<evidence type="ECO:0000256" key="5">
    <source>
        <dbReference type="SAM" id="MobiDB-lite"/>
    </source>
</evidence>
<evidence type="ECO:0000256" key="1">
    <source>
        <dbReference type="ARBA" id="ARBA00022664"/>
    </source>
</evidence>
<reference evidence="7 8" key="3">
    <citation type="journal article" date="2016" name="Sci. Rep.">
        <title>Genome-wide diversity and gene expression profiling of Babesia microti isolates identify polymorphic genes that mediate host-pathogen interactions.</title>
        <authorList>
            <person name="Silva J.C."/>
            <person name="Cornillot E."/>
            <person name="McCracken C."/>
            <person name="Usmani-Brown S."/>
            <person name="Dwivedi A."/>
            <person name="Ifeonu O.O."/>
            <person name="Crabtree J."/>
            <person name="Gotia H.T."/>
            <person name="Virji A.Z."/>
            <person name="Reynes C."/>
            <person name="Colinge J."/>
            <person name="Kumar V."/>
            <person name="Lawres L."/>
            <person name="Pazzi J.E."/>
            <person name="Pablo J.V."/>
            <person name="Hung C."/>
            <person name="Brancato J."/>
            <person name="Kumari P."/>
            <person name="Orvis J."/>
            <person name="Tretina K."/>
            <person name="Chibucos M."/>
            <person name="Ott S."/>
            <person name="Sadzewicz L."/>
            <person name="Sengamalay N."/>
            <person name="Shetty A.C."/>
            <person name="Su Q."/>
            <person name="Tallon L."/>
            <person name="Fraser C.M."/>
            <person name="Frutos R."/>
            <person name="Molina D.M."/>
            <person name="Krause P.J."/>
            <person name="Ben Mamoun C."/>
        </authorList>
    </citation>
    <scope>NUCLEOTIDE SEQUENCE [LARGE SCALE GENOMIC DNA]</scope>
    <source>
        <strain evidence="7 8">RI</strain>
    </source>
</reference>
<dbReference type="GO" id="GO:0008380">
    <property type="term" value="P:RNA splicing"/>
    <property type="evidence" value="ECO:0007669"/>
    <property type="project" value="UniProtKB-KW"/>
</dbReference>
<dbReference type="Proteomes" id="UP000002899">
    <property type="component" value="Chromosome I"/>
</dbReference>
<feature type="domain" description="RRM" evidence="6">
    <location>
        <begin position="256"/>
        <end position="346"/>
    </location>
</feature>
<evidence type="ECO:0000256" key="3">
    <source>
        <dbReference type="ARBA" id="ARBA00023187"/>
    </source>
</evidence>
<keyword evidence="3" id="KW-0508">mRNA splicing</keyword>
<dbReference type="PROSITE" id="PS50102">
    <property type="entry name" value="RRM"/>
    <property type="match status" value="2"/>
</dbReference>
<protein>
    <submittedName>
        <fullName evidence="7">Splicing factor U2af large subunit A</fullName>
    </submittedName>
</protein>
<evidence type="ECO:0000313" key="7">
    <source>
        <dbReference type="EMBL" id="SIO73259.1"/>
    </source>
</evidence>
<dbReference type="KEGG" id="bmic:BMR1_01G01180"/>
<dbReference type="VEuPathDB" id="PiroplasmaDB:BMR1_01G01180"/>
<dbReference type="AlphaFoldDB" id="A0A1N6LWL6"/>
<dbReference type="InterPro" id="IPR012677">
    <property type="entry name" value="Nucleotide-bd_a/b_plait_sf"/>
</dbReference>
<dbReference type="SUPFAM" id="SSF54928">
    <property type="entry name" value="RNA-binding domain, RBD"/>
    <property type="match status" value="1"/>
</dbReference>
<evidence type="ECO:0000259" key="6">
    <source>
        <dbReference type="PROSITE" id="PS50102"/>
    </source>
</evidence>
<keyword evidence="2 4" id="KW-0694">RNA-binding</keyword>
<feature type="region of interest" description="Disordered" evidence="5">
    <location>
        <begin position="1"/>
        <end position="97"/>
    </location>
</feature>
<dbReference type="GeneID" id="24423316"/>
<dbReference type="EMBL" id="FO082871">
    <property type="protein sequence ID" value="SIO73259.1"/>
    <property type="molecule type" value="Genomic_DNA"/>
</dbReference>
<name>A0A1N6LWL6_BABMR</name>
<feature type="domain" description="RRM" evidence="6">
    <location>
        <begin position="357"/>
        <end position="443"/>
    </location>
</feature>
<evidence type="ECO:0000313" key="8">
    <source>
        <dbReference type="Proteomes" id="UP000002899"/>
    </source>
</evidence>
<dbReference type="InterPro" id="IPR035979">
    <property type="entry name" value="RBD_domain_sf"/>
</dbReference>
<gene>
    <name evidence="7" type="ORF">BMR1_01G01180</name>
</gene>
<dbReference type="SMART" id="SM00360">
    <property type="entry name" value="RRM"/>
    <property type="match status" value="2"/>
</dbReference>
<dbReference type="Pfam" id="PF00076">
    <property type="entry name" value="RRM_1"/>
    <property type="match status" value="1"/>
</dbReference>
<dbReference type="GO" id="GO:0006397">
    <property type="term" value="P:mRNA processing"/>
    <property type="evidence" value="ECO:0007669"/>
    <property type="project" value="UniProtKB-KW"/>
</dbReference>
<sequence>MGKERDRYDRHDRGRYERNRYDHGMSRDRNDHDRYDRDRYDRDRRDDGRRSRDRYGRGRDIDRASDRSRFRHSDSYDRKRFKFDSPPKQAPKEGFGGGVLGYVDGIPVQDSEAESTRFSRQLEISNTPPNIEVEVIIEYFNMAMLAVGGNCLPGNPAIRGKHNSNDKTSITIEMRTLEETSNALQLNGLNLMGKSLSITRVGNCPPEYINKAPPPTVPTISPSILALGVNGLQSADIKPLLSNAITSLVGGAPKTDRLLILDLPITQSEDQIKSMVEEFGKLKYIQLFKNADDTSAGMCLIEFVDTNVQVEALQKMRLQYNIILAEDALTKRIIDRNLLRLQMRNQSELMKTQIPTRCIIIRNLVTTASLQNDREYQEVIEDIRAECDLMGQVERVEVPRNPPSEMAYAFVLFESIQGAAMARKSLGGRRFASNVVQVDFYNEEEFMMGKFDKPEANYELAIRG</sequence>